<keyword evidence="4 7" id="KW-0378">Hydrolase</keyword>
<evidence type="ECO:0000313" key="8">
    <source>
        <dbReference type="Proteomes" id="UP001266305"/>
    </source>
</evidence>
<dbReference type="PANTHER" id="PTHR22975:SF5">
    <property type="entry name" value="INACTIVE UBIQUITIN CARBOXYL-TERMINAL HYDROLASE 54"/>
    <property type="match status" value="1"/>
</dbReference>
<comment type="caution">
    <text evidence="7">The sequence shown here is derived from an EMBL/GenBank/DDBJ whole genome shotgun (WGS) entry which is preliminary data.</text>
</comment>
<feature type="compositionally biased region" description="Polar residues" evidence="5">
    <location>
        <begin position="442"/>
        <end position="460"/>
    </location>
</feature>
<accession>A0ABQ9UNV7</accession>
<feature type="compositionally biased region" description="Basic and acidic residues" evidence="5">
    <location>
        <begin position="367"/>
        <end position="381"/>
    </location>
</feature>
<protein>
    <recommendedName>
        <fullName evidence="2">ubiquitinyl hydrolase 1</fullName>
        <ecNumber evidence="2">3.4.19.12</ecNumber>
    </recommendedName>
</protein>
<evidence type="ECO:0000313" key="7">
    <source>
        <dbReference type="EMBL" id="KAK2098460.1"/>
    </source>
</evidence>
<keyword evidence="3" id="KW-0833">Ubl conjugation pathway</keyword>
<feature type="region of interest" description="Disordered" evidence="5">
    <location>
        <begin position="360"/>
        <end position="569"/>
    </location>
</feature>
<dbReference type="InterPro" id="IPR038765">
    <property type="entry name" value="Papain-like_cys_pep_sf"/>
</dbReference>
<feature type="compositionally biased region" description="Basic and acidic residues" evidence="5">
    <location>
        <begin position="412"/>
        <end position="422"/>
    </location>
</feature>
<dbReference type="Pfam" id="PF00443">
    <property type="entry name" value="UCH"/>
    <property type="match status" value="1"/>
</dbReference>
<proteinExistence type="predicted"/>
<gene>
    <name evidence="7" type="primary">USP54</name>
    <name evidence="7" type="ORF">P7K49_023911</name>
</gene>
<reference evidence="7 8" key="1">
    <citation type="submission" date="2023-05" db="EMBL/GenBank/DDBJ databases">
        <title>B98-5 Cell Line De Novo Hybrid Assembly: An Optical Mapping Approach.</title>
        <authorList>
            <person name="Kananen K."/>
            <person name="Auerbach J.A."/>
            <person name="Kautto E."/>
            <person name="Blachly J.S."/>
        </authorList>
    </citation>
    <scope>NUCLEOTIDE SEQUENCE [LARGE SCALE GENOMIC DNA]</scope>
    <source>
        <strain evidence="7">B95-8</strain>
        <tissue evidence="7">Cell line</tissue>
    </source>
</reference>
<evidence type="ECO:0000256" key="5">
    <source>
        <dbReference type="SAM" id="MobiDB-lite"/>
    </source>
</evidence>
<feature type="compositionally biased region" description="Low complexity" evidence="5">
    <location>
        <begin position="489"/>
        <end position="502"/>
    </location>
</feature>
<name>A0ABQ9UNV7_SAGOE</name>
<comment type="catalytic activity">
    <reaction evidence="1">
        <text>Thiol-dependent hydrolysis of ester, thioester, amide, peptide and isopeptide bonds formed by the C-terminal Gly of ubiquitin (a 76-residue protein attached to proteins as an intracellular targeting signal).</text>
        <dbReference type="EC" id="3.4.19.12"/>
    </reaction>
</comment>
<feature type="compositionally biased region" description="Low complexity" evidence="5">
    <location>
        <begin position="551"/>
        <end position="566"/>
    </location>
</feature>
<dbReference type="InterPro" id="IPR052398">
    <property type="entry name" value="Ubiquitin_hydrolase_53/54"/>
</dbReference>
<dbReference type="PROSITE" id="PS50235">
    <property type="entry name" value="USP_3"/>
    <property type="match status" value="1"/>
</dbReference>
<dbReference type="InterPro" id="IPR028889">
    <property type="entry name" value="USP"/>
</dbReference>
<evidence type="ECO:0000259" key="6">
    <source>
        <dbReference type="PROSITE" id="PS50235"/>
    </source>
</evidence>
<dbReference type="EMBL" id="JASSZA010000011">
    <property type="protein sequence ID" value="KAK2098460.1"/>
    <property type="molecule type" value="Genomic_DNA"/>
</dbReference>
<feature type="domain" description="USP" evidence="6">
    <location>
        <begin position="1"/>
        <end position="282"/>
    </location>
</feature>
<keyword evidence="8" id="KW-1185">Reference proteome</keyword>
<dbReference type="SUPFAM" id="SSF54001">
    <property type="entry name" value="Cysteine proteinases"/>
    <property type="match status" value="1"/>
</dbReference>
<organism evidence="7 8">
    <name type="scientific">Saguinus oedipus</name>
    <name type="common">Cotton-top tamarin</name>
    <name type="synonym">Oedipomidas oedipus</name>
    <dbReference type="NCBI Taxonomy" id="9490"/>
    <lineage>
        <taxon>Eukaryota</taxon>
        <taxon>Metazoa</taxon>
        <taxon>Chordata</taxon>
        <taxon>Craniata</taxon>
        <taxon>Vertebrata</taxon>
        <taxon>Euteleostomi</taxon>
        <taxon>Mammalia</taxon>
        <taxon>Eutheria</taxon>
        <taxon>Euarchontoglires</taxon>
        <taxon>Primates</taxon>
        <taxon>Haplorrhini</taxon>
        <taxon>Platyrrhini</taxon>
        <taxon>Cebidae</taxon>
        <taxon>Callitrichinae</taxon>
        <taxon>Saguinus</taxon>
    </lineage>
</organism>
<evidence type="ECO:0000256" key="4">
    <source>
        <dbReference type="ARBA" id="ARBA00022801"/>
    </source>
</evidence>
<dbReference type="GO" id="GO:0016787">
    <property type="term" value="F:hydrolase activity"/>
    <property type="evidence" value="ECO:0007669"/>
    <property type="project" value="UniProtKB-KW"/>
</dbReference>
<dbReference type="Gene3D" id="3.90.70.10">
    <property type="entry name" value="Cysteine proteinases"/>
    <property type="match status" value="1"/>
</dbReference>
<dbReference type="InterPro" id="IPR001394">
    <property type="entry name" value="Peptidase_C19_UCH"/>
</dbReference>
<dbReference type="EC" id="3.4.19.12" evidence="2"/>
<dbReference type="CDD" id="cd02257">
    <property type="entry name" value="Peptidase_C19"/>
    <property type="match status" value="1"/>
</dbReference>
<dbReference type="PANTHER" id="PTHR22975">
    <property type="entry name" value="UBIQUITIN SPECIFIC PROTEINASE"/>
    <property type="match status" value="1"/>
</dbReference>
<evidence type="ECO:0000256" key="1">
    <source>
        <dbReference type="ARBA" id="ARBA00000707"/>
    </source>
</evidence>
<evidence type="ECO:0000256" key="2">
    <source>
        <dbReference type="ARBA" id="ARBA00012759"/>
    </source>
</evidence>
<dbReference type="Proteomes" id="UP001266305">
    <property type="component" value="Unassembled WGS sequence"/>
</dbReference>
<sequence length="586" mass="67339">MKGIFNQFQCSSEKVLPSDTLRSALAKTFQDEQRFQLGIMDDAAECFENLLMRIHFHIADETKEDICTAQHCISHQKFAMTLFEQAQYWPVKWEEEWGFYELWILGQAICMLERREKPSPSMFGELLQNASTMGDLRNCPSNCGERIRIRRVLMNAPQIITIGLVWDSDHSDLAEDVIHSLGTCLKLGDVRKEREKGVKERKKEELFFRVTDDRAKQSELYLVGMICYYGKHYSTFFFQTKIRKWMYFDDAHVKEIGPKWKDVVTKCIKGHYQPLLLLYADPQGTPVSTQDLPSQAEFQSYSRTCYDSEDSGREPSISSDTRTDSSTESYPYKHFHHESVVSHFSSDSQGTVIYNVENDSMSQSSRDTGRLGHLTDSECNQKHTSKKGSLIERKRSSGRVRRKGDEPQASGYHRETLKEKQAPRNASKPSSSTNRLRDFKETVSNMIHNRPSLTSQTNVGSHCGGRGGDQPDKKPPRTLPLHSHDWEIESTSSESKSSSSSKYRPTWRPKRESLNIDSIFSKDKRKHSGYTQLSPFSEDSEQQPRLIQRMESGYESSERNSSSPVSLDAALPESSNVYRYYLAFEQ</sequence>
<feature type="compositionally biased region" description="Low complexity" evidence="5">
    <location>
        <begin position="316"/>
        <end position="329"/>
    </location>
</feature>
<feature type="region of interest" description="Disordered" evidence="5">
    <location>
        <begin position="304"/>
        <end position="329"/>
    </location>
</feature>
<evidence type="ECO:0000256" key="3">
    <source>
        <dbReference type="ARBA" id="ARBA00022786"/>
    </source>
</evidence>